<dbReference type="AlphaFoldDB" id="A0A834VCX5"/>
<feature type="region of interest" description="Disordered" evidence="1">
    <location>
        <begin position="331"/>
        <end position="362"/>
    </location>
</feature>
<evidence type="ECO:0000313" key="3">
    <source>
        <dbReference type="EnsemblMetazoa" id="KAF7490950.1"/>
    </source>
</evidence>
<reference evidence="2" key="2">
    <citation type="submission" date="2020-01" db="EMBL/GenBank/DDBJ databases">
        <authorList>
            <person name="Korhonen P.K.K."/>
            <person name="Guangxu M.G."/>
            <person name="Wang T.W."/>
            <person name="Stroehlein A.J.S."/>
            <person name="Young N.D."/>
            <person name="Ang C.-S.A."/>
            <person name="Fernando D.W.F."/>
            <person name="Lu H.L."/>
            <person name="Taylor S.T."/>
            <person name="Ehtesham M.E.M."/>
            <person name="Najaraj S.H.N."/>
            <person name="Harsha G.H.G."/>
            <person name="Madugundu A.M."/>
            <person name="Renuse S.R."/>
            <person name="Holt D.H."/>
            <person name="Pandey A.P."/>
            <person name="Papenfuss A.P."/>
            <person name="Gasser R.B.G."/>
            <person name="Fischer K.F."/>
        </authorList>
    </citation>
    <scope>NUCLEOTIDE SEQUENCE</scope>
    <source>
        <strain evidence="2">SSS_KF_BRIS2020</strain>
    </source>
</reference>
<organism evidence="2">
    <name type="scientific">Sarcoptes scabiei</name>
    <name type="common">Itch mite</name>
    <name type="synonym">Acarus scabiei</name>
    <dbReference type="NCBI Taxonomy" id="52283"/>
    <lineage>
        <taxon>Eukaryota</taxon>
        <taxon>Metazoa</taxon>
        <taxon>Ecdysozoa</taxon>
        <taxon>Arthropoda</taxon>
        <taxon>Chelicerata</taxon>
        <taxon>Arachnida</taxon>
        <taxon>Acari</taxon>
        <taxon>Acariformes</taxon>
        <taxon>Sarcoptiformes</taxon>
        <taxon>Astigmata</taxon>
        <taxon>Psoroptidia</taxon>
        <taxon>Sarcoptoidea</taxon>
        <taxon>Sarcoptidae</taxon>
        <taxon>Sarcoptinae</taxon>
        <taxon>Sarcoptes</taxon>
    </lineage>
</organism>
<evidence type="ECO:0000313" key="2">
    <source>
        <dbReference type="EMBL" id="KAF7490950.1"/>
    </source>
</evidence>
<dbReference type="OrthoDB" id="10659479at2759"/>
<feature type="compositionally biased region" description="Low complexity" evidence="1">
    <location>
        <begin position="333"/>
        <end position="362"/>
    </location>
</feature>
<dbReference type="Proteomes" id="UP000070412">
    <property type="component" value="Unassembled WGS sequence"/>
</dbReference>
<sequence>MISFVANTTSSSSHSNNLPTPASSSTITTSIKSSDPIVNGSRSQSKRYSNPIDLRMMETASNHLTNQHHPYHHQIDRHSDYHRGDDGQPHHQESYLHHHYNYLGRRNTDGEKNFPLDRKLLPILDINLTQSSDFVDGALEIARSNRVLIRTKDDDQSKLSMNETMILDNPIVQPCDSMTDFEYRRVADMLMNYFSSKKRESLLNDPVPVDYLDDDPKTWPSNWQSQAPMMILKPEHYLAKRPSLNSYQRRLIRRISQKHSPLVQEFRAKIDKENRFGSNIHHQNDRDEVWIDRFKENVEVDVDQLESNFSGFNDKSSNIFRSPVKFNKLSKPSTIATTTSSSSSSSSTSSPTTSSSHSSSSYTNNLDYANNFNEHKMLNSIKMDYDGNHHHYQQQQQQQKESKKSSMSPDPNPQSDSKQRYIKKNLPMDLKHRHSDPYDNRHHSLIDFHLIEQINNDDLMCQRKANERLQQQQQQPSSNRSKFIDRKLSLNNDLLVGNGHQSNNSGVGGGGGGDGCVLVHISIIKFRWQRFISVNGLPK</sequence>
<proteinExistence type="predicted"/>
<protein>
    <submittedName>
        <fullName evidence="2 3">Uncharacterized protein</fullName>
    </submittedName>
</protein>
<feature type="compositionally biased region" description="Basic and acidic residues" evidence="1">
    <location>
        <begin position="73"/>
        <end position="90"/>
    </location>
</feature>
<keyword evidence="4" id="KW-1185">Reference proteome</keyword>
<feature type="compositionally biased region" description="Polar residues" evidence="1">
    <location>
        <begin position="405"/>
        <end position="416"/>
    </location>
</feature>
<gene>
    <name evidence="2" type="ORF">SSS_3614</name>
</gene>
<feature type="compositionally biased region" description="Low complexity" evidence="1">
    <location>
        <begin position="7"/>
        <end position="37"/>
    </location>
</feature>
<dbReference type="EnsemblMetazoa" id="SSS_3614s_mrna">
    <property type="protein sequence ID" value="KAF7490950.1"/>
    <property type="gene ID" value="SSS_3614"/>
</dbReference>
<reference evidence="4" key="1">
    <citation type="journal article" date="2020" name="PLoS Negl. Trop. Dis.">
        <title>High-quality nuclear genome for Sarcoptes scabiei-A critical resource for a neglected parasite.</title>
        <authorList>
            <person name="Korhonen P.K."/>
            <person name="Gasser R.B."/>
            <person name="Ma G."/>
            <person name="Wang T."/>
            <person name="Stroehlein A.J."/>
            <person name="Young N.D."/>
            <person name="Ang C.S."/>
            <person name="Fernando D.D."/>
            <person name="Lu H.C."/>
            <person name="Taylor S."/>
            <person name="Reynolds S.L."/>
            <person name="Mofiz E."/>
            <person name="Najaraj S.H."/>
            <person name="Gowda H."/>
            <person name="Madugundu A."/>
            <person name="Renuse S."/>
            <person name="Holt D."/>
            <person name="Pandey A."/>
            <person name="Papenfuss A.T."/>
            <person name="Fischer K."/>
        </authorList>
    </citation>
    <scope>NUCLEOTIDE SEQUENCE [LARGE SCALE GENOMIC DNA]</scope>
</reference>
<feature type="region of interest" description="Disordered" evidence="1">
    <location>
        <begin position="390"/>
        <end position="421"/>
    </location>
</feature>
<feature type="region of interest" description="Disordered" evidence="1">
    <location>
        <begin position="71"/>
        <end position="90"/>
    </location>
</feature>
<dbReference type="EMBL" id="WVUK01000062">
    <property type="protein sequence ID" value="KAF7490950.1"/>
    <property type="molecule type" value="Genomic_DNA"/>
</dbReference>
<evidence type="ECO:0000313" key="4">
    <source>
        <dbReference type="Proteomes" id="UP000070412"/>
    </source>
</evidence>
<evidence type="ECO:0000256" key="1">
    <source>
        <dbReference type="SAM" id="MobiDB-lite"/>
    </source>
</evidence>
<name>A0A834VCX5_SARSC</name>
<feature type="region of interest" description="Disordered" evidence="1">
    <location>
        <begin position="1"/>
        <end position="50"/>
    </location>
</feature>
<accession>A0A834VCX5</accession>
<reference evidence="3" key="3">
    <citation type="submission" date="2022-06" db="UniProtKB">
        <authorList>
            <consortium name="EnsemblMetazoa"/>
        </authorList>
    </citation>
    <scope>IDENTIFICATION</scope>
</reference>